<dbReference type="RefSeq" id="XP_060299549.1">
    <property type="nucleotide sequence ID" value="XM_060439328.1"/>
</dbReference>
<evidence type="ECO:0000313" key="3">
    <source>
        <dbReference type="Proteomes" id="UP001172101"/>
    </source>
</evidence>
<feature type="transmembrane region" description="Helical" evidence="1">
    <location>
        <begin position="209"/>
        <end position="231"/>
    </location>
</feature>
<sequence length="267" mass="29929">MSLVTLVPATRVPPRYEPTVCYPTTTRQEEEDLLLSTQLEESDAVPGTIAHLFRQHETQWQKRQERAELVSRTAGQTADGATGRPVADVDSNSQSELVTFAAVGCEQLSTLRKQLSTLNDIAGYEVVATTRAPSGLCNRIGLVSTYPWIVFYLVGLVIARRERSESQASTVMPLLAKAAFFIHVLSWLFCDHWAQPLILILKLMMEPAMFLLFLSMALSFLPRVGLVRMAWQGFPYFGRDGTPKLEANCTVSTKKDLIFIYYSTLQF</sequence>
<protein>
    <recommendedName>
        <fullName evidence="4">Transmembrane protein</fullName>
    </recommendedName>
</protein>
<gene>
    <name evidence="2" type="ORF">B0T26DRAFT_671462</name>
</gene>
<keyword evidence="3" id="KW-1185">Reference proteome</keyword>
<evidence type="ECO:0000256" key="1">
    <source>
        <dbReference type="SAM" id="Phobius"/>
    </source>
</evidence>
<dbReference type="AlphaFoldDB" id="A0AA40E8V5"/>
<dbReference type="Proteomes" id="UP001172101">
    <property type="component" value="Unassembled WGS sequence"/>
</dbReference>
<reference evidence="2" key="1">
    <citation type="submission" date="2023-06" db="EMBL/GenBank/DDBJ databases">
        <title>Genome-scale phylogeny and comparative genomics of the fungal order Sordariales.</title>
        <authorList>
            <consortium name="Lawrence Berkeley National Laboratory"/>
            <person name="Hensen N."/>
            <person name="Bonometti L."/>
            <person name="Westerberg I."/>
            <person name="Brannstrom I.O."/>
            <person name="Guillou S."/>
            <person name="Cros-Aarteil S."/>
            <person name="Calhoun S."/>
            <person name="Haridas S."/>
            <person name="Kuo A."/>
            <person name="Mondo S."/>
            <person name="Pangilinan J."/>
            <person name="Riley R."/>
            <person name="LaButti K."/>
            <person name="Andreopoulos B."/>
            <person name="Lipzen A."/>
            <person name="Chen C."/>
            <person name="Yanf M."/>
            <person name="Daum C."/>
            <person name="Ng V."/>
            <person name="Clum A."/>
            <person name="Steindorff A."/>
            <person name="Ohm R."/>
            <person name="Martin F."/>
            <person name="Silar P."/>
            <person name="Natvig D."/>
            <person name="Lalanne C."/>
            <person name="Gautier V."/>
            <person name="Ament-velasquez S.L."/>
            <person name="Kruys A."/>
            <person name="Hutchinson M.I."/>
            <person name="Powell A.J."/>
            <person name="Barry K."/>
            <person name="Miller A.N."/>
            <person name="Grigoriev I.V."/>
            <person name="Debuchy R."/>
            <person name="Gladieux P."/>
            <person name="Thoren M.H."/>
            <person name="Johannesson H."/>
        </authorList>
    </citation>
    <scope>NUCLEOTIDE SEQUENCE</scope>
    <source>
        <strain evidence="2">SMH2392-1A</strain>
    </source>
</reference>
<feature type="transmembrane region" description="Helical" evidence="1">
    <location>
        <begin position="171"/>
        <end position="189"/>
    </location>
</feature>
<dbReference type="GeneID" id="85322598"/>
<keyword evidence="1" id="KW-0472">Membrane</keyword>
<keyword evidence="1" id="KW-1133">Transmembrane helix</keyword>
<accession>A0AA40E8V5</accession>
<evidence type="ECO:0000313" key="2">
    <source>
        <dbReference type="EMBL" id="KAK0726693.1"/>
    </source>
</evidence>
<proteinExistence type="predicted"/>
<evidence type="ECO:0008006" key="4">
    <source>
        <dbReference type="Google" id="ProtNLM"/>
    </source>
</evidence>
<dbReference type="EMBL" id="JAUIRO010000002">
    <property type="protein sequence ID" value="KAK0726693.1"/>
    <property type="molecule type" value="Genomic_DNA"/>
</dbReference>
<comment type="caution">
    <text evidence="2">The sequence shown here is derived from an EMBL/GenBank/DDBJ whole genome shotgun (WGS) entry which is preliminary data.</text>
</comment>
<feature type="transmembrane region" description="Helical" evidence="1">
    <location>
        <begin position="140"/>
        <end position="159"/>
    </location>
</feature>
<keyword evidence="1" id="KW-0812">Transmembrane</keyword>
<organism evidence="2 3">
    <name type="scientific">Lasiosphaeria miniovina</name>
    <dbReference type="NCBI Taxonomy" id="1954250"/>
    <lineage>
        <taxon>Eukaryota</taxon>
        <taxon>Fungi</taxon>
        <taxon>Dikarya</taxon>
        <taxon>Ascomycota</taxon>
        <taxon>Pezizomycotina</taxon>
        <taxon>Sordariomycetes</taxon>
        <taxon>Sordariomycetidae</taxon>
        <taxon>Sordariales</taxon>
        <taxon>Lasiosphaeriaceae</taxon>
        <taxon>Lasiosphaeria</taxon>
    </lineage>
</organism>
<name>A0AA40E8V5_9PEZI</name>